<dbReference type="InterPro" id="IPR000072">
    <property type="entry name" value="PDGF/VEGF_dom"/>
</dbReference>
<dbReference type="PANTHER" id="PTHR12025">
    <property type="entry name" value="VASCULAR ENDOTHELIAL GROWTH FACTOR"/>
    <property type="match status" value="1"/>
</dbReference>
<dbReference type="GO" id="GO:0038084">
    <property type="term" value="P:vascular endothelial growth factor signaling pathway"/>
    <property type="evidence" value="ECO:0007669"/>
    <property type="project" value="TreeGrafter"/>
</dbReference>
<dbReference type="InterPro" id="IPR050507">
    <property type="entry name" value="PDGF/VEGF_growth_factor"/>
</dbReference>
<dbReference type="GO" id="GO:0060754">
    <property type="term" value="P:positive regulation of mast cell chemotaxis"/>
    <property type="evidence" value="ECO:0007669"/>
    <property type="project" value="TreeGrafter"/>
</dbReference>
<name>A0A9Q1D172_CONCO</name>
<dbReference type="GO" id="GO:0002040">
    <property type="term" value="P:sprouting angiogenesis"/>
    <property type="evidence" value="ECO:0007669"/>
    <property type="project" value="TreeGrafter"/>
</dbReference>
<evidence type="ECO:0000256" key="2">
    <source>
        <dbReference type="ARBA" id="ARBA00023157"/>
    </source>
</evidence>
<sequence>MKTQFAIVLHLLVIYYAKMMLTHEDRGTQKARRRERWERALRSASSLEELLKLSDFPDWKLWKPRQKPRHLEPALRRDSPRGALLGTHRSTRFAAASSNRDASQEITHEIFQAIDEEWQKTQCMPRETCVDVAKELGTNPDVFFKPPCVSVFRCSGCCNSEAVTCRNTSTTYVNKTLFSVIPYKYKTEPVLMRVANHTKCDCLEPALIRRHAPQHRSGCFPAQWPWDSEDSHTLCLRGQIWDCAMDQCVPYPSRHQGELLRPLHRCDLNSSVCAMKSRRVDQISCSCK</sequence>
<feature type="chain" id="PRO_5040148071" description="Platelet-derived growth factor (PDGF) family profile domain-containing protein" evidence="4">
    <location>
        <begin position="20"/>
        <end position="288"/>
    </location>
</feature>
<dbReference type="PANTHER" id="PTHR12025:SF11">
    <property type="entry name" value="VASCULAR ENDOTHELIAL GROWTH FACTOR D"/>
    <property type="match status" value="1"/>
</dbReference>
<dbReference type="EMBL" id="JAFJMO010000015">
    <property type="protein sequence ID" value="KAJ8255936.1"/>
    <property type="molecule type" value="Genomic_DNA"/>
</dbReference>
<dbReference type="GO" id="GO:0001666">
    <property type="term" value="P:response to hypoxia"/>
    <property type="evidence" value="ECO:0007669"/>
    <property type="project" value="TreeGrafter"/>
</dbReference>
<evidence type="ECO:0000313" key="7">
    <source>
        <dbReference type="Proteomes" id="UP001152803"/>
    </source>
</evidence>
<dbReference type="Pfam" id="PF00341">
    <property type="entry name" value="PDGF"/>
    <property type="match status" value="1"/>
</dbReference>
<dbReference type="GO" id="GO:0050930">
    <property type="term" value="P:induction of positive chemotaxis"/>
    <property type="evidence" value="ECO:0007669"/>
    <property type="project" value="TreeGrafter"/>
</dbReference>
<dbReference type="OrthoDB" id="198735at2759"/>
<dbReference type="GO" id="GO:0048010">
    <property type="term" value="P:vascular endothelial growth factor receptor signaling pathway"/>
    <property type="evidence" value="ECO:0007669"/>
    <property type="project" value="TreeGrafter"/>
</dbReference>
<dbReference type="GO" id="GO:0016020">
    <property type="term" value="C:membrane"/>
    <property type="evidence" value="ECO:0007669"/>
    <property type="project" value="InterPro"/>
</dbReference>
<dbReference type="GO" id="GO:0042056">
    <property type="term" value="F:chemoattractant activity"/>
    <property type="evidence" value="ECO:0007669"/>
    <property type="project" value="TreeGrafter"/>
</dbReference>
<feature type="domain" description="Platelet-derived growth factor (PDGF) family profile" evidence="5">
    <location>
        <begin position="109"/>
        <end position="207"/>
    </location>
</feature>
<dbReference type="GO" id="GO:0045766">
    <property type="term" value="P:positive regulation of angiogenesis"/>
    <property type="evidence" value="ECO:0007669"/>
    <property type="project" value="TreeGrafter"/>
</dbReference>
<evidence type="ECO:0000313" key="6">
    <source>
        <dbReference type="EMBL" id="KAJ8255936.1"/>
    </source>
</evidence>
<evidence type="ECO:0000256" key="1">
    <source>
        <dbReference type="ARBA" id="ARBA00023030"/>
    </source>
</evidence>
<dbReference type="Proteomes" id="UP001152803">
    <property type="component" value="Unassembled WGS sequence"/>
</dbReference>
<evidence type="ECO:0000256" key="3">
    <source>
        <dbReference type="RuleBase" id="RU003818"/>
    </source>
</evidence>
<reference evidence="6" key="1">
    <citation type="journal article" date="2023" name="Science">
        <title>Genome structures resolve the early diversification of teleost fishes.</title>
        <authorList>
            <person name="Parey E."/>
            <person name="Louis A."/>
            <person name="Montfort J."/>
            <person name="Bouchez O."/>
            <person name="Roques C."/>
            <person name="Iampietro C."/>
            <person name="Lluch J."/>
            <person name="Castinel A."/>
            <person name="Donnadieu C."/>
            <person name="Desvignes T."/>
            <person name="Floi Bucao C."/>
            <person name="Jouanno E."/>
            <person name="Wen M."/>
            <person name="Mejri S."/>
            <person name="Dirks R."/>
            <person name="Jansen H."/>
            <person name="Henkel C."/>
            <person name="Chen W.J."/>
            <person name="Zahm M."/>
            <person name="Cabau C."/>
            <person name="Klopp C."/>
            <person name="Thompson A.W."/>
            <person name="Robinson-Rechavi M."/>
            <person name="Braasch I."/>
            <person name="Lecointre G."/>
            <person name="Bobe J."/>
            <person name="Postlethwait J.H."/>
            <person name="Berthelot C."/>
            <person name="Roest Crollius H."/>
            <person name="Guiguen Y."/>
        </authorList>
    </citation>
    <scope>NUCLEOTIDE SEQUENCE</scope>
    <source>
        <strain evidence="6">Concon-B</strain>
    </source>
</reference>
<keyword evidence="1 3" id="KW-0339">Growth factor</keyword>
<dbReference type="CDD" id="cd00135">
    <property type="entry name" value="PDGF"/>
    <property type="match status" value="1"/>
</dbReference>
<proteinExistence type="inferred from homology"/>
<gene>
    <name evidence="6" type="ORF">COCON_G00198000</name>
</gene>
<keyword evidence="2" id="KW-1015">Disulfide bond</keyword>
<dbReference type="GO" id="GO:0008083">
    <property type="term" value="F:growth factor activity"/>
    <property type="evidence" value="ECO:0007669"/>
    <property type="project" value="UniProtKB-KW"/>
</dbReference>
<accession>A0A9Q1D172</accession>
<dbReference type="GO" id="GO:0001938">
    <property type="term" value="P:positive regulation of endothelial cell proliferation"/>
    <property type="evidence" value="ECO:0007669"/>
    <property type="project" value="TreeGrafter"/>
</dbReference>
<dbReference type="InterPro" id="IPR029034">
    <property type="entry name" value="Cystine-knot_cytokine"/>
</dbReference>
<protein>
    <recommendedName>
        <fullName evidence="5">Platelet-derived growth factor (PDGF) family profile domain-containing protein</fullName>
    </recommendedName>
</protein>
<keyword evidence="7" id="KW-1185">Reference proteome</keyword>
<dbReference type="Gene3D" id="2.10.90.10">
    <property type="entry name" value="Cystine-knot cytokines"/>
    <property type="match status" value="1"/>
</dbReference>
<dbReference type="SUPFAM" id="SSF57501">
    <property type="entry name" value="Cystine-knot cytokines"/>
    <property type="match status" value="1"/>
</dbReference>
<dbReference type="SMART" id="SM00141">
    <property type="entry name" value="PDGF"/>
    <property type="match status" value="1"/>
</dbReference>
<dbReference type="GO" id="GO:0005615">
    <property type="term" value="C:extracellular space"/>
    <property type="evidence" value="ECO:0007669"/>
    <property type="project" value="TreeGrafter"/>
</dbReference>
<organism evidence="6 7">
    <name type="scientific">Conger conger</name>
    <name type="common">Conger eel</name>
    <name type="synonym">Muraena conger</name>
    <dbReference type="NCBI Taxonomy" id="82655"/>
    <lineage>
        <taxon>Eukaryota</taxon>
        <taxon>Metazoa</taxon>
        <taxon>Chordata</taxon>
        <taxon>Craniata</taxon>
        <taxon>Vertebrata</taxon>
        <taxon>Euteleostomi</taxon>
        <taxon>Actinopterygii</taxon>
        <taxon>Neopterygii</taxon>
        <taxon>Teleostei</taxon>
        <taxon>Anguilliformes</taxon>
        <taxon>Congridae</taxon>
        <taxon>Conger</taxon>
    </lineage>
</organism>
<dbReference type="AlphaFoldDB" id="A0A9Q1D172"/>
<evidence type="ECO:0000259" key="5">
    <source>
        <dbReference type="PROSITE" id="PS50278"/>
    </source>
</evidence>
<comment type="caution">
    <text evidence="6">The sequence shown here is derived from an EMBL/GenBank/DDBJ whole genome shotgun (WGS) entry which is preliminary data.</text>
</comment>
<dbReference type="InterPro" id="IPR023581">
    <property type="entry name" value="PD_growth_factor_CS"/>
</dbReference>
<dbReference type="PROSITE" id="PS50278">
    <property type="entry name" value="PDGF_2"/>
    <property type="match status" value="1"/>
</dbReference>
<comment type="similarity">
    <text evidence="3">Belongs to the PDGF/VEGF growth factor family.</text>
</comment>
<dbReference type="PROSITE" id="PS00249">
    <property type="entry name" value="PDGF_1"/>
    <property type="match status" value="1"/>
</dbReference>
<evidence type="ECO:0000256" key="4">
    <source>
        <dbReference type="SAM" id="SignalP"/>
    </source>
</evidence>
<feature type="signal peptide" evidence="4">
    <location>
        <begin position="1"/>
        <end position="19"/>
    </location>
</feature>
<dbReference type="GO" id="GO:0005172">
    <property type="term" value="F:vascular endothelial growth factor receptor binding"/>
    <property type="evidence" value="ECO:0007669"/>
    <property type="project" value="TreeGrafter"/>
</dbReference>
<keyword evidence="4" id="KW-0732">Signal</keyword>